<dbReference type="AlphaFoldDB" id="A0A956NIG5"/>
<sequence>MTPRTSPLDSIHRPSPRTTIGALALGLLSLVAGTASAASSGFHVGLGFGAGHLDLSDQLESGLAAGGVTLDPDAGGGYLRAGYTFNPQLQLDLVFSGLDLETGDPDVAAAYGEARLEVLSQFRSEGAVRPYVAGSVGGAFLGIGPDDDDLHELEGSVASFGGGLDFEVSRRWTLGFDYRYGVTSFERKDIDLPLGEVELDGSATSHTWGARFDFNF</sequence>
<gene>
    <name evidence="3" type="ORF">KDA27_17805</name>
</gene>
<dbReference type="SUPFAM" id="SSF56925">
    <property type="entry name" value="OMPA-like"/>
    <property type="match status" value="1"/>
</dbReference>
<comment type="caution">
    <text evidence="3">The sequence shown here is derived from an EMBL/GenBank/DDBJ whole genome shotgun (WGS) entry which is preliminary data.</text>
</comment>
<evidence type="ECO:0000313" key="4">
    <source>
        <dbReference type="Proteomes" id="UP000739538"/>
    </source>
</evidence>
<accession>A0A956NIG5</accession>
<feature type="domain" description="Outer membrane protein beta-barrel" evidence="2">
    <location>
        <begin position="24"/>
        <end position="216"/>
    </location>
</feature>
<evidence type="ECO:0000256" key="1">
    <source>
        <dbReference type="ARBA" id="ARBA00022729"/>
    </source>
</evidence>
<evidence type="ECO:0000313" key="3">
    <source>
        <dbReference type="EMBL" id="MCA9757664.1"/>
    </source>
</evidence>
<protein>
    <submittedName>
        <fullName evidence="3">Porin family protein</fullName>
    </submittedName>
</protein>
<organism evidence="3 4">
    <name type="scientific">Eiseniibacteriota bacterium</name>
    <dbReference type="NCBI Taxonomy" id="2212470"/>
    <lineage>
        <taxon>Bacteria</taxon>
        <taxon>Candidatus Eiseniibacteriota</taxon>
    </lineage>
</organism>
<dbReference type="EMBL" id="JAGQHS010000111">
    <property type="protein sequence ID" value="MCA9757664.1"/>
    <property type="molecule type" value="Genomic_DNA"/>
</dbReference>
<dbReference type="InterPro" id="IPR027385">
    <property type="entry name" value="Beta-barrel_OMP"/>
</dbReference>
<reference evidence="3" key="1">
    <citation type="submission" date="2020-04" db="EMBL/GenBank/DDBJ databases">
        <authorList>
            <person name="Zhang T."/>
        </authorList>
    </citation>
    <scope>NUCLEOTIDE SEQUENCE</scope>
    <source>
        <strain evidence="3">HKST-UBA02</strain>
    </source>
</reference>
<reference evidence="3" key="2">
    <citation type="journal article" date="2021" name="Microbiome">
        <title>Successional dynamics and alternative stable states in a saline activated sludge microbial community over 9 years.</title>
        <authorList>
            <person name="Wang Y."/>
            <person name="Ye J."/>
            <person name="Ju F."/>
            <person name="Liu L."/>
            <person name="Boyd J.A."/>
            <person name="Deng Y."/>
            <person name="Parks D.H."/>
            <person name="Jiang X."/>
            <person name="Yin X."/>
            <person name="Woodcroft B.J."/>
            <person name="Tyson G.W."/>
            <person name="Hugenholtz P."/>
            <person name="Polz M.F."/>
            <person name="Zhang T."/>
        </authorList>
    </citation>
    <scope>NUCLEOTIDE SEQUENCE</scope>
    <source>
        <strain evidence="3">HKST-UBA02</strain>
    </source>
</reference>
<evidence type="ECO:0000259" key="2">
    <source>
        <dbReference type="Pfam" id="PF13505"/>
    </source>
</evidence>
<dbReference type="InterPro" id="IPR011250">
    <property type="entry name" value="OMP/PagP_B-barrel"/>
</dbReference>
<keyword evidence="1" id="KW-0732">Signal</keyword>
<dbReference type="Gene3D" id="2.40.160.20">
    <property type="match status" value="1"/>
</dbReference>
<name>A0A956NIG5_UNCEI</name>
<proteinExistence type="predicted"/>
<dbReference type="Proteomes" id="UP000739538">
    <property type="component" value="Unassembled WGS sequence"/>
</dbReference>
<dbReference type="Pfam" id="PF13505">
    <property type="entry name" value="OMP_b-brl"/>
    <property type="match status" value="1"/>
</dbReference>